<dbReference type="EMBL" id="CP114569">
    <property type="protein sequence ID" value="WAZ60686.1"/>
    <property type="molecule type" value="Genomic_DNA"/>
</dbReference>
<reference evidence="1" key="1">
    <citation type="submission" date="2022-12" db="EMBL/GenBank/DDBJ databases">
        <title>2953647.</title>
        <authorList>
            <person name="Hergert J."/>
            <person name="Casey R."/>
            <person name="Wagner J."/>
            <person name="Young E.L."/>
            <person name="Oakeson K.F."/>
        </authorList>
    </citation>
    <scope>NUCLEOTIDE SEQUENCE</scope>
    <source>
        <strain evidence="1">2953647</strain>
        <plasmid evidence="1">unnamed5</plasmid>
    </source>
</reference>
<evidence type="ECO:0000313" key="2">
    <source>
        <dbReference type="Proteomes" id="UP001164536"/>
    </source>
</evidence>
<organism evidence="1 2">
    <name type="scientific">Citrobacter freundii</name>
    <dbReference type="NCBI Taxonomy" id="546"/>
    <lineage>
        <taxon>Bacteria</taxon>
        <taxon>Pseudomonadati</taxon>
        <taxon>Pseudomonadota</taxon>
        <taxon>Gammaproteobacteria</taxon>
        <taxon>Enterobacterales</taxon>
        <taxon>Enterobacteriaceae</taxon>
        <taxon>Citrobacter</taxon>
        <taxon>Citrobacter freundii complex</taxon>
    </lineage>
</organism>
<keyword evidence="2" id="KW-1185">Reference proteome</keyword>
<accession>A0ABY7L826</accession>
<sequence length="197" mass="22286">MTEKQILKAFHIQGDEYGIVRFATSNVVARREGAQELEEEFSGISCKRMPGADKYAEQGKVPAHALVEEFGWWQECAYCQCHVDNETEGRVWDGDTAYCDAECQARWMNYLIDAETERQRIKAAELEAIEKAIAKFPGITDVIAHQDFKKEIVVYFRFPGGTERASWPLGADSVSVGHGDSEPLKAYLQSIRKDETQ</sequence>
<evidence type="ECO:0000313" key="1">
    <source>
        <dbReference type="EMBL" id="WAZ60686.1"/>
    </source>
</evidence>
<name>A0ABY7L826_CITFR</name>
<dbReference type="RefSeq" id="WP_269521575.1">
    <property type="nucleotide sequence ID" value="NZ_CP114569.1"/>
</dbReference>
<geneLocation type="plasmid" evidence="1 2">
    <name>unnamed5</name>
</geneLocation>
<protein>
    <submittedName>
        <fullName evidence="1">Uncharacterized protein</fullName>
    </submittedName>
</protein>
<dbReference type="Proteomes" id="UP001164536">
    <property type="component" value="Plasmid unnamed5"/>
</dbReference>
<keyword evidence="1" id="KW-0614">Plasmid</keyword>
<gene>
    <name evidence="1" type="ORF">O4000_29160</name>
</gene>
<proteinExistence type="predicted"/>